<keyword evidence="8" id="KW-0411">Iron-sulfur</keyword>
<keyword evidence="7" id="KW-0408">Iron</keyword>
<accession>A0A2H0X9K7</accession>
<evidence type="ECO:0000256" key="7">
    <source>
        <dbReference type="ARBA" id="ARBA00023004"/>
    </source>
</evidence>
<comment type="caution">
    <text evidence="12">The sequence shown here is derived from an EMBL/GenBank/DDBJ whole genome shotgun (WGS) entry which is preliminary data.</text>
</comment>
<dbReference type="GO" id="GO:0051536">
    <property type="term" value="F:iron-sulfur cluster binding"/>
    <property type="evidence" value="ECO:0007669"/>
    <property type="project" value="UniProtKB-KW"/>
</dbReference>
<dbReference type="InterPro" id="IPR015422">
    <property type="entry name" value="PyrdxlP-dep_Trfase_small"/>
</dbReference>
<feature type="domain" description="Aminotransferase class V" evidence="11">
    <location>
        <begin position="4"/>
        <end position="377"/>
    </location>
</feature>
<comment type="cofactor">
    <cofactor evidence="1 10">
        <name>pyridoxal 5'-phosphate</name>
        <dbReference type="ChEBI" id="CHEBI:597326"/>
    </cofactor>
</comment>
<dbReference type="SUPFAM" id="SSF53383">
    <property type="entry name" value="PLP-dependent transferases"/>
    <property type="match status" value="1"/>
</dbReference>
<name>A0A2H0X9K7_UNCKA</name>
<evidence type="ECO:0000256" key="4">
    <source>
        <dbReference type="ARBA" id="ARBA00022679"/>
    </source>
</evidence>
<evidence type="ECO:0000259" key="11">
    <source>
        <dbReference type="Pfam" id="PF00266"/>
    </source>
</evidence>
<dbReference type="InterPro" id="IPR015424">
    <property type="entry name" value="PyrdxlP-dep_Trfase"/>
</dbReference>
<sequence>MNNIYFDNSATTQIDPNVMMEMLPFLKDKYGNPSSAHSLGREARQAIELSRGILAKALGADPSEITFTSGATESNNLCLKGVTERFLKEGKKISIIVSEVEHPSVIDTAKELGARGVKIIYAGANKAGEIDPKRIFTQIEPSTVLISCMLGNNEVGAIEPIATLSSMVKIVRGKRKDGDLPLYLHTDAVQAFNYLNCNVDFLGVDFLSLSAHKIYGPKGVGALYARETAKFSRLIDGGGQEKGVRSGTENVAGIVGFGKAVEISQKERLANLKALTKLRDRLITGVLKNVKSSHLTGHPENRLPHIASFVFEGIEGEALLLLLDKEGIFVSTGSACSSKSLAPSHVLTAMGINPAWSHGSIRMSLGKYSTREEVDYVIKTLPDLVEKLREMSPVL</sequence>
<evidence type="ECO:0000313" key="13">
    <source>
        <dbReference type="Proteomes" id="UP000231098"/>
    </source>
</evidence>
<evidence type="ECO:0000256" key="8">
    <source>
        <dbReference type="ARBA" id="ARBA00023014"/>
    </source>
</evidence>
<reference evidence="13" key="1">
    <citation type="submission" date="2017-09" db="EMBL/GenBank/DDBJ databases">
        <title>Depth-based differentiation of microbial function through sediment-hosted aquifers and enrichment of novel symbionts in the deep terrestrial subsurface.</title>
        <authorList>
            <person name="Probst A.J."/>
            <person name="Ladd B."/>
            <person name="Jarett J.K."/>
            <person name="Geller-Mcgrath D.E."/>
            <person name="Sieber C.M.K."/>
            <person name="Emerson J.B."/>
            <person name="Anantharaman K."/>
            <person name="Thomas B.C."/>
            <person name="Malmstrom R."/>
            <person name="Stieglmeier M."/>
            <person name="Klingl A."/>
            <person name="Woyke T."/>
            <person name="Ryan C.M."/>
            <person name="Banfield J.F."/>
        </authorList>
    </citation>
    <scope>NUCLEOTIDE SEQUENCE [LARGE SCALE GENOMIC DNA]</scope>
</reference>
<dbReference type="Proteomes" id="UP000231098">
    <property type="component" value="Unassembled WGS sequence"/>
</dbReference>
<evidence type="ECO:0000256" key="1">
    <source>
        <dbReference type="ARBA" id="ARBA00001933"/>
    </source>
</evidence>
<dbReference type="PANTHER" id="PTHR11601:SF34">
    <property type="entry name" value="CYSTEINE DESULFURASE"/>
    <property type="match status" value="1"/>
</dbReference>
<comment type="catalytic activity">
    <reaction evidence="9">
        <text>(sulfur carrier)-H + L-cysteine = (sulfur carrier)-SH + L-alanine</text>
        <dbReference type="Rhea" id="RHEA:43892"/>
        <dbReference type="Rhea" id="RHEA-COMP:14737"/>
        <dbReference type="Rhea" id="RHEA-COMP:14739"/>
        <dbReference type="ChEBI" id="CHEBI:29917"/>
        <dbReference type="ChEBI" id="CHEBI:35235"/>
        <dbReference type="ChEBI" id="CHEBI:57972"/>
        <dbReference type="ChEBI" id="CHEBI:64428"/>
        <dbReference type="EC" id="2.8.1.7"/>
    </reaction>
</comment>
<evidence type="ECO:0000256" key="3">
    <source>
        <dbReference type="ARBA" id="ARBA00012239"/>
    </source>
</evidence>
<evidence type="ECO:0000256" key="2">
    <source>
        <dbReference type="ARBA" id="ARBA00006490"/>
    </source>
</evidence>
<dbReference type="Gene3D" id="1.10.260.50">
    <property type="match status" value="1"/>
</dbReference>
<dbReference type="InterPro" id="IPR000192">
    <property type="entry name" value="Aminotrans_V_dom"/>
</dbReference>
<organism evidence="12 13">
    <name type="scientific">candidate division WWE3 bacterium CG08_land_8_20_14_0_20_41_15</name>
    <dbReference type="NCBI Taxonomy" id="1975086"/>
    <lineage>
        <taxon>Bacteria</taxon>
        <taxon>Katanobacteria</taxon>
    </lineage>
</organism>
<dbReference type="AlphaFoldDB" id="A0A2H0X9K7"/>
<dbReference type="EC" id="2.8.1.7" evidence="3"/>
<dbReference type="InterPro" id="IPR015421">
    <property type="entry name" value="PyrdxlP-dep_Trfase_major"/>
</dbReference>
<dbReference type="Pfam" id="PF00266">
    <property type="entry name" value="Aminotran_5"/>
    <property type="match status" value="1"/>
</dbReference>
<gene>
    <name evidence="12" type="ORF">COT51_01680</name>
</gene>
<dbReference type="GO" id="GO:0031071">
    <property type="term" value="F:cysteine desulfurase activity"/>
    <property type="evidence" value="ECO:0007669"/>
    <property type="project" value="UniProtKB-EC"/>
</dbReference>
<dbReference type="Gene3D" id="3.40.640.10">
    <property type="entry name" value="Type I PLP-dependent aspartate aminotransferase-like (Major domain)"/>
    <property type="match status" value="1"/>
</dbReference>
<keyword evidence="6" id="KW-0663">Pyridoxal phosphate</keyword>
<dbReference type="PIRSF" id="PIRSF005572">
    <property type="entry name" value="NifS"/>
    <property type="match status" value="1"/>
</dbReference>
<protein>
    <recommendedName>
        <fullName evidence="3">cysteine desulfurase</fullName>
        <ecNumber evidence="3">2.8.1.7</ecNumber>
    </recommendedName>
</protein>
<dbReference type="EMBL" id="PEYV01000029">
    <property type="protein sequence ID" value="PIS21604.1"/>
    <property type="molecule type" value="Genomic_DNA"/>
</dbReference>
<evidence type="ECO:0000256" key="6">
    <source>
        <dbReference type="ARBA" id="ARBA00022898"/>
    </source>
</evidence>
<evidence type="ECO:0000256" key="10">
    <source>
        <dbReference type="RuleBase" id="RU004504"/>
    </source>
</evidence>
<dbReference type="InterPro" id="IPR016454">
    <property type="entry name" value="Cysteine_dSase"/>
</dbReference>
<evidence type="ECO:0000256" key="9">
    <source>
        <dbReference type="ARBA" id="ARBA00050776"/>
    </source>
</evidence>
<comment type="similarity">
    <text evidence="2">Belongs to the class-V pyridoxal-phosphate-dependent aminotransferase family. NifS/IscS subfamily.</text>
</comment>
<keyword evidence="4" id="KW-0808">Transferase</keyword>
<keyword evidence="5" id="KW-0479">Metal-binding</keyword>
<dbReference type="PANTHER" id="PTHR11601">
    <property type="entry name" value="CYSTEINE DESULFURYLASE FAMILY MEMBER"/>
    <property type="match status" value="1"/>
</dbReference>
<dbReference type="InterPro" id="IPR020578">
    <property type="entry name" value="Aminotrans_V_PyrdxlP_BS"/>
</dbReference>
<dbReference type="Gene3D" id="3.90.1150.10">
    <property type="entry name" value="Aspartate Aminotransferase, domain 1"/>
    <property type="match status" value="1"/>
</dbReference>
<proteinExistence type="inferred from homology"/>
<evidence type="ECO:0000256" key="5">
    <source>
        <dbReference type="ARBA" id="ARBA00022723"/>
    </source>
</evidence>
<dbReference type="GO" id="GO:0046872">
    <property type="term" value="F:metal ion binding"/>
    <property type="evidence" value="ECO:0007669"/>
    <property type="project" value="UniProtKB-KW"/>
</dbReference>
<dbReference type="PROSITE" id="PS00595">
    <property type="entry name" value="AA_TRANSFER_CLASS_5"/>
    <property type="match status" value="1"/>
</dbReference>
<evidence type="ECO:0000313" key="12">
    <source>
        <dbReference type="EMBL" id="PIS21604.1"/>
    </source>
</evidence>